<evidence type="ECO:0000256" key="1">
    <source>
        <dbReference type="ARBA" id="ARBA00022801"/>
    </source>
</evidence>
<organism evidence="4 5">
    <name type="scientific">Colwellia echini</name>
    <dbReference type="NCBI Taxonomy" id="1982103"/>
    <lineage>
        <taxon>Bacteria</taxon>
        <taxon>Pseudomonadati</taxon>
        <taxon>Pseudomonadota</taxon>
        <taxon>Gammaproteobacteria</taxon>
        <taxon>Alteromonadales</taxon>
        <taxon>Colwelliaceae</taxon>
        <taxon>Colwellia</taxon>
    </lineage>
</organism>
<evidence type="ECO:0000313" key="5">
    <source>
        <dbReference type="Proteomes" id="UP000815846"/>
    </source>
</evidence>
<dbReference type="PANTHER" id="PTHR11373:SF40">
    <property type="entry name" value="DEOXYGUANOSINETRIPHOSPHATE TRIPHOSPHOHYDROLASE-LIKE PROTEIN 2"/>
    <property type="match status" value="1"/>
</dbReference>
<keyword evidence="1 2" id="KW-0378">Hydrolase</keyword>
<dbReference type="Pfam" id="PF13286">
    <property type="entry name" value="HD_assoc"/>
    <property type="match status" value="1"/>
</dbReference>
<dbReference type="PANTHER" id="PTHR11373">
    <property type="entry name" value="DEOXYNUCLEOSIDE TRIPHOSPHATE TRIPHOSPHOHYDROLASE"/>
    <property type="match status" value="1"/>
</dbReference>
<dbReference type="InterPro" id="IPR023023">
    <property type="entry name" value="dNTPase_2"/>
</dbReference>
<accession>A0ABY3MU45</accession>
<dbReference type="NCBIfam" id="NF003701">
    <property type="entry name" value="PRK05318.1"/>
    <property type="match status" value="1"/>
</dbReference>
<name>A0ABY3MU45_9GAMM</name>
<dbReference type="EMBL" id="PJAI02000019">
    <property type="protein sequence ID" value="TYK64731.1"/>
    <property type="molecule type" value="Genomic_DNA"/>
</dbReference>
<gene>
    <name evidence="4" type="ORF">CWS31_014245</name>
</gene>
<feature type="domain" description="HD" evidence="3">
    <location>
        <begin position="58"/>
        <end position="260"/>
    </location>
</feature>
<dbReference type="CDD" id="cd00077">
    <property type="entry name" value="HDc"/>
    <property type="match status" value="1"/>
</dbReference>
<comment type="similarity">
    <text evidence="2">Belongs to the dGTPase family. Type 2 subfamily.</text>
</comment>
<proteinExistence type="inferred from homology"/>
<dbReference type="SMART" id="SM00471">
    <property type="entry name" value="HDc"/>
    <property type="match status" value="1"/>
</dbReference>
<dbReference type="InterPro" id="IPR006674">
    <property type="entry name" value="HD_domain"/>
</dbReference>
<comment type="caution">
    <text evidence="4">The sequence shown here is derived from an EMBL/GenBank/DDBJ whole genome shotgun (WGS) entry which is preliminary data.</text>
</comment>
<evidence type="ECO:0000313" key="4">
    <source>
        <dbReference type="EMBL" id="TYK64731.1"/>
    </source>
</evidence>
<evidence type="ECO:0000259" key="3">
    <source>
        <dbReference type="PROSITE" id="PS51831"/>
    </source>
</evidence>
<dbReference type="NCBIfam" id="NF041026">
    <property type="entry name" value="antiphage_dGTPase"/>
    <property type="match status" value="1"/>
</dbReference>
<dbReference type="PROSITE" id="PS51831">
    <property type="entry name" value="HD"/>
    <property type="match status" value="1"/>
</dbReference>
<keyword evidence="5" id="KW-1185">Reference proteome</keyword>
<dbReference type="InterPro" id="IPR003607">
    <property type="entry name" value="HD/PDEase_dom"/>
</dbReference>
<reference evidence="4 5" key="1">
    <citation type="submission" date="2019-08" db="EMBL/GenBank/DDBJ databases">
        <title>Microbe sample from Colwellia echini.</title>
        <authorList>
            <person name="Christiansen L."/>
            <person name="Pathiraja D."/>
            <person name="Schultz-Johansen M."/>
            <person name="Choi I.-G."/>
            <person name="Stougaard P."/>
        </authorList>
    </citation>
    <scope>NUCLEOTIDE SEQUENCE [LARGE SCALE GENOMIC DNA]</scope>
    <source>
        <strain evidence="4 5">A3</strain>
    </source>
</reference>
<dbReference type="InterPro" id="IPR050135">
    <property type="entry name" value="dGTPase-like"/>
</dbReference>
<protein>
    <recommendedName>
        <fullName evidence="2">Deoxyguanosinetriphosphate triphosphohydrolase-like protein</fullName>
    </recommendedName>
</protein>
<dbReference type="NCBIfam" id="TIGR01353">
    <property type="entry name" value="dGTP_triPase"/>
    <property type="match status" value="1"/>
</dbReference>
<evidence type="ECO:0000256" key="2">
    <source>
        <dbReference type="HAMAP-Rule" id="MF_01212"/>
    </source>
</evidence>
<dbReference type="Pfam" id="PF01966">
    <property type="entry name" value="HD"/>
    <property type="match status" value="1"/>
</dbReference>
<dbReference type="RefSeq" id="WP_101343004.1">
    <property type="nucleotide sequence ID" value="NZ_PJAI02000019.1"/>
</dbReference>
<dbReference type="SUPFAM" id="SSF109604">
    <property type="entry name" value="HD-domain/PDEase-like"/>
    <property type="match status" value="1"/>
</dbReference>
<dbReference type="InterPro" id="IPR006261">
    <property type="entry name" value="dGTPase"/>
</dbReference>
<dbReference type="Proteomes" id="UP000815846">
    <property type="component" value="Unassembled WGS sequence"/>
</dbReference>
<sequence>MSDVWLSRRLKKVPNRLQDHRDPFQRDRARILHSASFRRLQSKTQVMGSGQSDFYRTRLTHSLEAAQIGSGITAQLRCKSPELCAELFPSTDSLIETICLAHDIGHPPFGHGGEIALNYMMRDHGGFEGNGQTLRIVGRLETFSEHFGMNLSRRTLLGLMKYPQFIETLSKNSQPTSNCNFRQLKASDWHPAKGLYKDDQDIIDWILKPLSSDDRSLFQSFNTQETAKHSDKNIKKAHHKTRFKSLDCSIMELADDIAYGIHDLEDAIVTKVVNRTDFEREVIQKLLEIDDVWLQEYSASLTDKLFSDHHHLQKDAIGGLVNYLITSIELTDLNEQDDVNFTEQLLRYNARLSYVTEQALKVFKDFVYFYVIKLTSLQRLEYRGQQIVMELFEALSSDPLRLLPSNSANRWQYAVDKQLNPHRVIADYIAGMTDDYATRLYQTLFNAHGASDYQLT</sequence>
<dbReference type="HAMAP" id="MF_01212">
    <property type="entry name" value="dGTPase_type2"/>
    <property type="match status" value="1"/>
</dbReference>
<dbReference type="InterPro" id="IPR026875">
    <property type="entry name" value="PHydrolase_assoc_dom"/>
</dbReference>
<dbReference type="Gene3D" id="1.10.3210.10">
    <property type="entry name" value="Hypothetical protein af1432"/>
    <property type="match status" value="2"/>
</dbReference>